<dbReference type="Gramene" id="mRNA:HanXRQr2_Chr03g0117511">
    <property type="protein sequence ID" value="CDS:HanXRQr2_Chr03g0117511.1"/>
    <property type="gene ID" value="HanXRQr2_Chr03g0117511"/>
</dbReference>
<gene>
    <name evidence="2" type="ORF">HannXRQ_Chr03g0076501</name>
    <name evidence="1" type="ORF">HanXRQr2_Chr03g0117511</name>
</gene>
<dbReference type="EMBL" id="CM007892">
    <property type="protein sequence ID" value="OTG31515.1"/>
    <property type="molecule type" value="Genomic_DNA"/>
</dbReference>
<evidence type="ECO:0000313" key="3">
    <source>
        <dbReference type="Proteomes" id="UP000215914"/>
    </source>
</evidence>
<dbReference type="Proteomes" id="UP000215914">
    <property type="component" value="Chromosome 3"/>
</dbReference>
<protein>
    <submittedName>
        <fullName evidence="2">Uncharacterized protein</fullName>
    </submittedName>
</protein>
<reference evidence="1 3" key="1">
    <citation type="journal article" date="2017" name="Nature">
        <title>The sunflower genome provides insights into oil metabolism, flowering and Asterid evolution.</title>
        <authorList>
            <person name="Badouin H."/>
            <person name="Gouzy J."/>
            <person name="Grassa C.J."/>
            <person name="Murat F."/>
            <person name="Staton S.E."/>
            <person name="Cottret L."/>
            <person name="Lelandais-Briere C."/>
            <person name="Owens G.L."/>
            <person name="Carrere S."/>
            <person name="Mayjonade B."/>
            <person name="Legrand L."/>
            <person name="Gill N."/>
            <person name="Kane N.C."/>
            <person name="Bowers J.E."/>
            <person name="Hubner S."/>
            <person name="Bellec A."/>
            <person name="Berard A."/>
            <person name="Berges H."/>
            <person name="Blanchet N."/>
            <person name="Boniface M.C."/>
            <person name="Brunel D."/>
            <person name="Catrice O."/>
            <person name="Chaidir N."/>
            <person name="Claudel C."/>
            <person name="Donnadieu C."/>
            <person name="Faraut T."/>
            <person name="Fievet G."/>
            <person name="Helmstetter N."/>
            <person name="King M."/>
            <person name="Knapp S.J."/>
            <person name="Lai Z."/>
            <person name="Le Paslier M.C."/>
            <person name="Lippi Y."/>
            <person name="Lorenzon L."/>
            <person name="Mandel J.R."/>
            <person name="Marage G."/>
            <person name="Marchand G."/>
            <person name="Marquand E."/>
            <person name="Bret-Mestries E."/>
            <person name="Morien E."/>
            <person name="Nambeesan S."/>
            <person name="Nguyen T."/>
            <person name="Pegot-Espagnet P."/>
            <person name="Pouilly N."/>
            <person name="Raftis F."/>
            <person name="Sallet E."/>
            <person name="Schiex T."/>
            <person name="Thomas J."/>
            <person name="Vandecasteele C."/>
            <person name="Vares D."/>
            <person name="Vear F."/>
            <person name="Vautrin S."/>
            <person name="Crespi M."/>
            <person name="Mangin B."/>
            <person name="Burke J.M."/>
            <person name="Salse J."/>
            <person name="Munos S."/>
            <person name="Vincourt P."/>
            <person name="Rieseberg L.H."/>
            <person name="Langlade N.B."/>
        </authorList>
    </citation>
    <scope>NUCLEOTIDE SEQUENCE [LARGE SCALE GENOMIC DNA]</scope>
    <source>
        <strain evidence="3">cv. SF193</strain>
        <tissue evidence="1">Leaves</tissue>
    </source>
</reference>
<accession>A0A251V7H5</accession>
<organism evidence="2 3">
    <name type="scientific">Helianthus annuus</name>
    <name type="common">Common sunflower</name>
    <dbReference type="NCBI Taxonomy" id="4232"/>
    <lineage>
        <taxon>Eukaryota</taxon>
        <taxon>Viridiplantae</taxon>
        <taxon>Streptophyta</taxon>
        <taxon>Embryophyta</taxon>
        <taxon>Tracheophyta</taxon>
        <taxon>Spermatophyta</taxon>
        <taxon>Magnoliopsida</taxon>
        <taxon>eudicotyledons</taxon>
        <taxon>Gunneridae</taxon>
        <taxon>Pentapetalae</taxon>
        <taxon>asterids</taxon>
        <taxon>campanulids</taxon>
        <taxon>Asterales</taxon>
        <taxon>Asteraceae</taxon>
        <taxon>Asteroideae</taxon>
        <taxon>Heliantheae alliance</taxon>
        <taxon>Heliantheae</taxon>
        <taxon>Helianthus</taxon>
    </lineage>
</organism>
<name>A0A251V7H5_HELAN</name>
<dbReference type="EMBL" id="MNCJ02000318">
    <property type="protein sequence ID" value="KAF5814998.1"/>
    <property type="molecule type" value="Genomic_DNA"/>
</dbReference>
<proteinExistence type="predicted"/>
<dbReference type="InParanoid" id="A0A251V7H5"/>
<evidence type="ECO:0000313" key="1">
    <source>
        <dbReference type="EMBL" id="KAF5814998.1"/>
    </source>
</evidence>
<reference evidence="2" key="2">
    <citation type="submission" date="2017-02" db="EMBL/GenBank/DDBJ databases">
        <title>Sunflower complete genome.</title>
        <authorList>
            <person name="Langlade N."/>
            <person name="Munos S."/>
        </authorList>
    </citation>
    <scope>NUCLEOTIDE SEQUENCE [LARGE SCALE GENOMIC DNA]</scope>
    <source>
        <tissue evidence="2">Leaves</tissue>
    </source>
</reference>
<sequence length="56" mass="6399">MLSVLSKKKNYPYVPLPTIQCIQSSKSSTLLHSHTSFTITPKLHSQSFQNSQNYQM</sequence>
<dbReference type="AlphaFoldDB" id="A0A251V7H5"/>
<evidence type="ECO:0000313" key="2">
    <source>
        <dbReference type="EMBL" id="OTG31515.1"/>
    </source>
</evidence>
<keyword evidence="3" id="KW-1185">Reference proteome</keyword>
<reference evidence="1" key="3">
    <citation type="submission" date="2020-06" db="EMBL/GenBank/DDBJ databases">
        <title>Helianthus annuus Genome sequencing and assembly Release 2.</title>
        <authorList>
            <person name="Gouzy J."/>
            <person name="Langlade N."/>
            <person name="Munos S."/>
        </authorList>
    </citation>
    <scope>NUCLEOTIDE SEQUENCE</scope>
    <source>
        <tissue evidence="1">Leaves</tissue>
    </source>
</reference>